<reference evidence="11 12" key="1">
    <citation type="journal article" date="2007" name="Science">
        <title>The Chlamydomonas genome reveals the evolution of key animal and plant functions.</title>
        <authorList>
            <person name="Merchant S.S."/>
            <person name="Prochnik S.E."/>
            <person name="Vallon O."/>
            <person name="Harris E.H."/>
            <person name="Karpowicz S.J."/>
            <person name="Witman G.B."/>
            <person name="Terry A."/>
            <person name="Salamov A."/>
            <person name="Fritz-Laylin L.K."/>
            <person name="Marechal-Drouard L."/>
            <person name="Marshall W.F."/>
            <person name="Qu L.H."/>
            <person name="Nelson D.R."/>
            <person name="Sanderfoot A.A."/>
            <person name="Spalding M.H."/>
            <person name="Kapitonov V.V."/>
            <person name="Ren Q."/>
            <person name="Ferris P."/>
            <person name="Lindquist E."/>
            <person name="Shapiro H."/>
            <person name="Lucas S.M."/>
            <person name="Grimwood J."/>
            <person name="Schmutz J."/>
            <person name="Cardol P."/>
            <person name="Cerutti H."/>
            <person name="Chanfreau G."/>
            <person name="Chen C.L."/>
            <person name="Cognat V."/>
            <person name="Croft M.T."/>
            <person name="Dent R."/>
            <person name="Dutcher S."/>
            <person name="Fernandez E."/>
            <person name="Fukuzawa H."/>
            <person name="Gonzalez-Ballester D."/>
            <person name="Gonzalez-Halphen D."/>
            <person name="Hallmann A."/>
            <person name="Hanikenne M."/>
            <person name="Hippler M."/>
            <person name="Inwood W."/>
            <person name="Jabbari K."/>
            <person name="Kalanon M."/>
            <person name="Kuras R."/>
            <person name="Lefebvre P.A."/>
            <person name="Lemaire S.D."/>
            <person name="Lobanov A.V."/>
            <person name="Lohr M."/>
            <person name="Manuell A."/>
            <person name="Meier I."/>
            <person name="Mets L."/>
            <person name="Mittag M."/>
            <person name="Mittelmeier T."/>
            <person name="Moroney J.V."/>
            <person name="Moseley J."/>
            <person name="Napoli C."/>
            <person name="Nedelcu A.M."/>
            <person name="Niyogi K."/>
            <person name="Novoselov S.V."/>
            <person name="Paulsen I.T."/>
            <person name="Pazour G."/>
            <person name="Purton S."/>
            <person name="Ral J.P."/>
            <person name="Riano-Pachon D.M."/>
            <person name="Riekhof W."/>
            <person name="Rymarquis L."/>
            <person name="Schroda M."/>
            <person name="Stern D."/>
            <person name="Umen J."/>
            <person name="Willows R."/>
            <person name="Wilson N."/>
            <person name="Zimmer S.L."/>
            <person name="Allmer J."/>
            <person name="Balk J."/>
            <person name="Bisova K."/>
            <person name="Chen C.J."/>
            <person name="Elias M."/>
            <person name="Gendler K."/>
            <person name="Hauser C."/>
            <person name="Lamb M.R."/>
            <person name="Ledford H."/>
            <person name="Long J.C."/>
            <person name="Minagawa J."/>
            <person name="Page M.D."/>
            <person name="Pan J."/>
            <person name="Pootakham W."/>
            <person name="Roje S."/>
            <person name="Rose A."/>
            <person name="Stahlberg E."/>
            <person name="Terauchi A.M."/>
            <person name="Yang P."/>
            <person name="Ball S."/>
            <person name="Bowler C."/>
            <person name="Dieckmann C.L."/>
            <person name="Gladyshev V.N."/>
            <person name="Green P."/>
            <person name="Jorgensen R."/>
            <person name="Mayfield S."/>
            <person name="Mueller-Roeber B."/>
            <person name="Rajamani S."/>
            <person name="Sayre R.T."/>
            <person name="Brokstein P."/>
            <person name="Dubchak I."/>
            <person name="Goodstein D."/>
            <person name="Hornick L."/>
            <person name="Huang Y.W."/>
            <person name="Jhaveri J."/>
            <person name="Luo Y."/>
            <person name="Martinez D."/>
            <person name="Ngau W.C."/>
            <person name="Otillar B."/>
            <person name="Poliakov A."/>
            <person name="Porter A."/>
            <person name="Szajkowski L."/>
            <person name="Werner G."/>
            <person name="Zhou K."/>
            <person name="Grigoriev I.V."/>
            <person name="Rokhsar D.S."/>
            <person name="Grossman A.R."/>
        </authorList>
    </citation>
    <scope>NUCLEOTIDE SEQUENCE [LARGE SCALE GENOMIC DNA]</scope>
    <source>
        <strain evidence="12">CC-503</strain>
    </source>
</reference>
<dbReference type="OrthoDB" id="292964at2759"/>
<feature type="region of interest" description="Disordered" evidence="8">
    <location>
        <begin position="801"/>
        <end position="866"/>
    </location>
</feature>
<name>A0A2K3E3G0_CHLRE</name>
<evidence type="ECO:0000256" key="4">
    <source>
        <dbReference type="ARBA" id="ARBA00022670"/>
    </source>
</evidence>
<gene>
    <name evidence="11" type="ORF">CHLRE_02g117850v5</name>
</gene>
<feature type="compositionally biased region" description="Basic and acidic residues" evidence="8">
    <location>
        <begin position="1264"/>
        <end position="1275"/>
    </location>
</feature>
<evidence type="ECO:0000259" key="9">
    <source>
        <dbReference type="PROSITE" id="PS50235"/>
    </source>
</evidence>
<dbReference type="PROSITE" id="PS51283">
    <property type="entry name" value="DUSP"/>
    <property type="match status" value="1"/>
</dbReference>
<dbReference type="PROSITE" id="PS50235">
    <property type="entry name" value="USP_3"/>
    <property type="match status" value="1"/>
</dbReference>
<feature type="compositionally biased region" description="Low complexity" evidence="8">
    <location>
        <begin position="1244"/>
        <end position="1254"/>
    </location>
</feature>
<feature type="compositionally biased region" description="Low complexity" evidence="8">
    <location>
        <begin position="75"/>
        <end position="94"/>
    </location>
</feature>
<comment type="similarity">
    <text evidence="2">Belongs to the peptidase C19 family.</text>
</comment>
<sequence length="1492" mass="151708">MTVGSEGAELAALERNAVWTSGSQGYLVSTTWWNNWVAYSGYAGPSASTASNLLPISGGGGPRPGSISNADLLQPASSGDAAPPALPGAGSASAQDPADFSLRSGLVEHQDFVVVSEGGWQKLTAWYGGGPAIVRSVVADPAAPAATPATAVAAAEGVAAGAASSSRWCRLVLYPLSVEVNYTGLNGMPKVETITLDPEATLATLKQRACKALHVAEADVTLWDYSGGAPVRSLEELEAAAGAATAAQAAGASAGADGPTSMEVDGGSGAAAPAAGGGTSSNPALSRRLCDIPLLDEQALLLRRKDAVESDSDDGACGSDNDTGAGKRAGGKAAGGDQVPLSAAQAAADAALRRVNAAGASGTAGGPAARTSGGGSNAFGANRFGSRPSFDDNVNLRDGQPPGLAGLSNLGNTCFMNSSLQCLAHAVPLMQAFLGGTYIKDLNRTNPLGMKGELAEAFGMLLQQLWRGGVSSVSPRSFKAKIGRFAPQFSGYAQHDSQEFLAFLLDGLHEDTNRIKTKPYFETKDEPGRPDEELATEAWSQYRARNNSLVVDHFQGLLKSGLDCPKCAYHSVKFDPFMYLSLPLPESRRRVVEVVLVRTDGSGLPTRMALELPSGAAVADLLKATARAAGLPEECLTSPEAHLLAARPLRGLRGGPNANSDELVLITDTKARVADALDAGGSGYSSYSLRSNAQHEGLIVYHYANAARGPKADGLAPVIVHFKRPEGPGRKSNTWLLGVWCGAPLVLYLPADAPPYDPDLLVKLEPGHGTISASRSEWEVGGSSAIATALVEVLLPIQRGPLPPPLGPGSSDGAEATEGAEEEAAAGATGAGQSGEGAEGRAAGVPAGPMEADGPGARAAAGSGVEQMEGLETPAAAAAANAAPAAAADGDAAMPGTPPPASVASVSAAPMEDDDAAQAQAADGGVILLGPPTEDAEAGPAVAPFNMWSAQESHPAEGSGTAAATTTGRPGGPPFSLRLCNAKGEPMLWGGSFDKEIDPQHQREFLCMFSEACALPDGAPGAGPYAAEALDSPDEHESLLAHRQRAAAGPQPVALEDCMRVFLQPERLDESDAWYCPRCKEHVCADKKLDLWSLPEVLVVHLKRFSYTRYSRNKLDTRVDFPLHGLDLGSYVLRAQGVAPLYDCFAVSNHFGSMGGGHYTAYAKLPGPPPGTAAGADGAEASTAGEKWYCFDDSHVSAVEPEAVRSSAAYVLFYRRRKEAAADAALPDMLPRLATERAEAIAEAGAAAGADGRAVGSPGSGSDRQADQDQDRDRGPAAAASRQGLLGSAPRSGPVSLAEAAVAAAKSRSAAAASTAGGDEELQVTGRSMAAFTSGGGVAGAGGARLVSAGAAGLGLGGNESPDLYGDDGGDNDAVAAPSSPVPLGHSGAHFDRDDFGAFELPGTAAGARSGGGLDPVLERRMAALQPPGSPTGSRLGDGLVAAPGSPDMNNGATDDLYAELDAMDVPADRVHSVSDMASAGGDDVAADDVDV</sequence>
<accession>A0A2K3E3G0</accession>
<evidence type="ECO:0000256" key="7">
    <source>
        <dbReference type="ARBA" id="ARBA00022807"/>
    </source>
</evidence>
<dbReference type="Pfam" id="PF00443">
    <property type="entry name" value="UCH"/>
    <property type="match status" value="1"/>
</dbReference>
<dbReference type="CDD" id="cd02674">
    <property type="entry name" value="Peptidase_C19R"/>
    <property type="match status" value="1"/>
</dbReference>
<proteinExistence type="inferred from homology"/>
<dbReference type="InterPro" id="IPR028889">
    <property type="entry name" value="USP"/>
</dbReference>
<evidence type="ECO:0000259" key="10">
    <source>
        <dbReference type="PROSITE" id="PS51283"/>
    </source>
</evidence>
<keyword evidence="7" id="KW-0788">Thiol protease</keyword>
<evidence type="ECO:0000256" key="1">
    <source>
        <dbReference type="ARBA" id="ARBA00000707"/>
    </source>
</evidence>
<feature type="region of interest" description="Disordered" evidence="8">
    <location>
        <begin position="952"/>
        <end position="972"/>
    </location>
</feature>
<dbReference type="GO" id="GO:0016579">
    <property type="term" value="P:protein deubiquitination"/>
    <property type="evidence" value="ECO:0007669"/>
    <property type="project" value="InterPro"/>
</dbReference>
<dbReference type="PANTHER" id="PTHR21646">
    <property type="entry name" value="UBIQUITIN CARBOXYL-TERMINAL HYDROLASE"/>
    <property type="match status" value="1"/>
</dbReference>
<keyword evidence="12" id="KW-1185">Reference proteome</keyword>
<keyword evidence="6" id="KW-0378">Hydrolase</keyword>
<dbReference type="GO" id="GO:0006508">
    <property type="term" value="P:proteolysis"/>
    <property type="evidence" value="ECO:0007669"/>
    <property type="project" value="UniProtKB-KW"/>
</dbReference>
<dbReference type="GO" id="GO:0004843">
    <property type="term" value="F:cysteine-type deubiquitinase activity"/>
    <property type="evidence" value="ECO:0007669"/>
    <property type="project" value="UniProtKB-EC"/>
</dbReference>
<feature type="compositionally biased region" description="Low complexity" evidence="8">
    <location>
        <begin position="956"/>
        <end position="968"/>
    </location>
</feature>
<dbReference type="SUPFAM" id="SSF143791">
    <property type="entry name" value="DUSP-like"/>
    <property type="match status" value="1"/>
</dbReference>
<dbReference type="InterPro" id="IPR035927">
    <property type="entry name" value="DUSP-like_sf"/>
</dbReference>
<organism evidence="11 12">
    <name type="scientific">Chlamydomonas reinhardtii</name>
    <name type="common">Chlamydomonas smithii</name>
    <dbReference type="NCBI Taxonomy" id="3055"/>
    <lineage>
        <taxon>Eukaryota</taxon>
        <taxon>Viridiplantae</taxon>
        <taxon>Chlorophyta</taxon>
        <taxon>core chlorophytes</taxon>
        <taxon>Chlorophyceae</taxon>
        <taxon>CS clade</taxon>
        <taxon>Chlamydomonadales</taxon>
        <taxon>Chlamydomonadaceae</taxon>
        <taxon>Chlamydomonas</taxon>
    </lineage>
</organism>
<dbReference type="InParanoid" id="A0A2K3E3G0"/>
<dbReference type="Gene3D" id="3.90.70.10">
    <property type="entry name" value="Cysteine proteinases"/>
    <property type="match status" value="2"/>
</dbReference>
<dbReference type="STRING" id="3055.A0A2K3E3G0"/>
<feature type="region of interest" description="Disordered" evidence="8">
    <location>
        <begin position="1244"/>
        <end position="1293"/>
    </location>
</feature>
<dbReference type="InterPro" id="IPR018200">
    <property type="entry name" value="USP_CS"/>
</dbReference>
<feature type="region of interest" description="Disordered" evidence="8">
    <location>
        <begin position="64"/>
        <end position="95"/>
    </location>
</feature>
<protein>
    <recommendedName>
        <fullName evidence="3">ubiquitinyl hydrolase 1</fullName>
        <ecNumber evidence="3">3.4.19.12</ecNumber>
    </recommendedName>
</protein>
<evidence type="ECO:0000256" key="6">
    <source>
        <dbReference type="ARBA" id="ARBA00022801"/>
    </source>
</evidence>
<evidence type="ECO:0000256" key="5">
    <source>
        <dbReference type="ARBA" id="ARBA00022786"/>
    </source>
</evidence>
<feature type="region of interest" description="Disordered" evidence="8">
    <location>
        <begin position="1424"/>
        <end position="1454"/>
    </location>
</feature>
<feature type="compositionally biased region" description="Low complexity" evidence="8">
    <location>
        <begin position="359"/>
        <end position="371"/>
    </location>
</feature>
<dbReference type="InterPro" id="IPR050185">
    <property type="entry name" value="Ub_carboxyl-term_hydrolase"/>
</dbReference>
<dbReference type="ExpressionAtlas" id="A0A2K3E3G0">
    <property type="expression patterns" value="baseline"/>
</dbReference>
<feature type="region of interest" description="Disordered" evidence="8">
    <location>
        <begin position="306"/>
        <end position="338"/>
    </location>
</feature>
<dbReference type="KEGG" id="cre:CHLRE_02g117850v5"/>
<dbReference type="EMBL" id="CM008963">
    <property type="protein sequence ID" value="PNW87321.1"/>
    <property type="molecule type" value="Genomic_DNA"/>
</dbReference>
<dbReference type="InterPro" id="IPR006615">
    <property type="entry name" value="Pept_C19_DUSP"/>
</dbReference>
<evidence type="ECO:0000256" key="3">
    <source>
        <dbReference type="ARBA" id="ARBA00012759"/>
    </source>
</evidence>
<feature type="region of interest" description="Disordered" evidence="8">
    <location>
        <begin position="359"/>
        <end position="382"/>
    </location>
</feature>
<dbReference type="PANTHER" id="PTHR21646:SF24">
    <property type="entry name" value="UBIQUITIN CARBOXYL-TERMINAL HYDROLASE"/>
    <property type="match status" value="1"/>
</dbReference>
<comment type="catalytic activity">
    <reaction evidence="1">
        <text>Thiol-dependent hydrolysis of ester, thioester, amide, peptide and isopeptide bonds formed by the C-terminal Gly of ubiquitin (a 76-residue protein attached to proteins as an intracellular targeting signal).</text>
        <dbReference type="EC" id="3.4.19.12"/>
    </reaction>
</comment>
<dbReference type="GeneID" id="5727970"/>
<dbReference type="SUPFAM" id="SSF54001">
    <property type="entry name" value="Cysteine proteinases"/>
    <property type="match status" value="1"/>
</dbReference>
<dbReference type="Gene3D" id="3.30.2230.10">
    <property type="entry name" value="DUSP-like"/>
    <property type="match status" value="1"/>
</dbReference>
<feature type="region of interest" description="Disordered" evidence="8">
    <location>
        <begin position="253"/>
        <end position="283"/>
    </location>
</feature>
<dbReference type="PROSITE" id="PS00972">
    <property type="entry name" value="USP_1"/>
    <property type="match status" value="1"/>
</dbReference>
<dbReference type="InterPro" id="IPR001394">
    <property type="entry name" value="Peptidase_C19_UCH"/>
</dbReference>
<dbReference type="Pfam" id="PF06337">
    <property type="entry name" value="DUSP"/>
    <property type="match status" value="1"/>
</dbReference>
<feature type="compositionally biased region" description="Low complexity" evidence="8">
    <location>
        <begin position="270"/>
        <end position="283"/>
    </location>
</feature>
<dbReference type="RefSeq" id="XP_042927639.1">
    <property type="nucleotide sequence ID" value="XM_043060005.1"/>
</dbReference>
<evidence type="ECO:0000313" key="12">
    <source>
        <dbReference type="Proteomes" id="UP000006906"/>
    </source>
</evidence>
<dbReference type="SMART" id="SM00695">
    <property type="entry name" value="DUSP"/>
    <property type="match status" value="1"/>
</dbReference>
<keyword evidence="4" id="KW-0645">Protease</keyword>
<dbReference type="EC" id="3.4.19.12" evidence="3"/>
<feature type="region of interest" description="Disordered" evidence="8">
    <location>
        <begin position="889"/>
        <end position="919"/>
    </location>
</feature>
<dbReference type="Proteomes" id="UP000006906">
    <property type="component" value="Chromosome 2"/>
</dbReference>
<evidence type="ECO:0000256" key="2">
    <source>
        <dbReference type="ARBA" id="ARBA00009085"/>
    </source>
</evidence>
<feature type="domain" description="DUSP" evidence="10">
    <location>
        <begin position="1"/>
        <end position="138"/>
    </location>
</feature>
<feature type="domain" description="USP" evidence="9">
    <location>
        <begin position="405"/>
        <end position="1217"/>
    </location>
</feature>
<dbReference type="Gramene" id="PNW87321">
    <property type="protein sequence ID" value="PNW87321"/>
    <property type="gene ID" value="CHLRE_02g117850v5"/>
</dbReference>
<dbReference type="InterPro" id="IPR038765">
    <property type="entry name" value="Papain-like_cys_pep_sf"/>
</dbReference>
<keyword evidence="5" id="KW-0833">Ubl conjugation pathway</keyword>
<dbReference type="FunCoup" id="A0A2K3E3G0">
    <property type="interactions" value="2103"/>
</dbReference>
<evidence type="ECO:0000313" key="11">
    <source>
        <dbReference type="EMBL" id="PNW87321.1"/>
    </source>
</evidence>
<evidence type="ECO:0000256" key="8">
    <source>
        <dbReference type="SAM" id="MobiDB-lite"/>
    </source>
</evidence>